<protein>
    <submittedName>
        <fullName evidence="1">Uncharacterized protein</fullName>
    </submittedName>
</protein>
<sequence>MPENRLRHNSIASPGIVKHGINFAESVWSGSFFNQIVGVKGSNNVEAANNPRHAKAQEQQLPNMLMHPQRADAVMQTTINAYKNTSESVHQHENHQTALQELALTQRIPQSQCISTAMVLPPSERISPSPREYHPREDHDWIRFSFRGRASSRTS</sequence>
<reference evidence="1 2" key="1">
    <citation type="journal article" date="2013" name="PLoS Genet.">
        <title>The genome and development-dependent transcriptomes of Pyronema confluens: a window into fungal evolution.</title>
        <authorList>
            <person name="Traeger S."/>
            <person name="Altegoer F."/>
            <person name="Freitag M."/>
            <person name="Gabaldon T."/>
            <person name="Kempken F."/>
            <person name="Kumar A."/>
            <person name="Marcet-Houben M."/>
            <person name="Poggeler S."/>
            <person name="Stajich J.E."/>
            <person name="Nowrousian M."/>
        </authorList>
    </citation>
    <scope>NUCLEOTIDE SEQUENCE [LARGE SCALE GENOMIC DNA]</scope>
    <source>
        <strain evidence="2">CBS 100304</strain>
        <tissue evidence="1">Vegetative mycelium</tissue>
    </source>
</reference>
<evidence type="ECO:0000313" key="2">
    <source>
        <dbReference type="Proteomes" id="UP000018144"/>
    </source>
</evidence>
<dbReference type="Proteomes" id="UP000018144">
    <property type="component" value="Unassembled WGS sequence"/>
</dbReference>
<dbReference type="AlphaFoldDB" id="U4LCA0"/>
<proteinExistence type="predicted"/>
<evidence type="ECO:0000313" key="1">
    <source>
        <dbReference type="EMBL" id="CCX17463.1"/>
    </source>
</evidence>
<gene>
    <name evidence="1" type="ORF">PCON_04467</name>
</gene>
<dbReference type="EMBL" id="HF936658">
    <property type="protein sequence ID" value="CCX17463.1"/>
    <property type="molecule type" value="Genomic_DNA"/>
</dbReference>
<accession>U4LCA0</accession>
<name>U4LCA0_PYROM</name>
<keyword evidence="2" id="KW-1185">Reference proteome</keyword>
<organism evidence="1 2">
    <name type="scientific">Pyronema omphalodes (strain CBS 100304)</name>
    <name type="common">Pyronema confluens</name>
    <dbReference type="NCBI Taxonomy" id="1076935"/>
    <lineage>
        <taxon>Eukaryota</taxon>
        <taxon>Fungi</taxon>
        <taxon>Dikarya</taxon>
        <taxon>Ascomycota</taxon>
        <taxon>Pezizomycotina</taxon>
        <taxon>Pezizomycetes</taxon>
        <taxon>Pezizales</taxon>
        <taxon>Pyronemataceae</taxon>
        <taxon>Pyronema</taxon>
    </lineage>
</organism>